<feature type="region of interest" description="Disordered" evidence="7">
    <location>
        <begin position="1"/>
        <end position="25"/>
    </location>
</feature>
<dbReference type="STRING" id="573370.DMR_20800"/>
<keyword evidence="2" id="KW-0574">Periplasm</keyword>
<evidence type="ECO:0000256" key="5">
    <source>
        <dbReference type="ARBA" id="ARBA00023235"/>
    </source>
</evidence>
<evidence type="ECO:0000259" key="8">
    <source>
        <dbReference type="PROSITE" id="PS50198"/>
    </source>
</evidence>
<dbReference type="KEGG" id="dma:DMR_20800"/>
<dbReference type="SUPFAM" id="SSF54534">
    <property type="entry name" value="FKBP-like"/>
    <property type="match status" value="1"/>
</dbReference>
<reference evidence="9 10" key="1">
    <citation type="journal article" date="2009" name="Genome Res.">
        <title>Whole genome sequence of Desulfovibrio magneticus strain RS-1 revealed common gene clusters in magnetotactic bacteria.</title>
        <authorList>
            <person name="Nakazawa H."/>
            <person name="Arakaki A."/>
            <person name="Narita-Yamada S."/>
            <person name="Yashiro I."/>
            <person name="Jinno K."/>
            <person name="Aoki N."/>
            <person name="Tsuruyama A."/>
            <person name="Okamura Y."/>
            <person name="Tanikawa S."/>
            <person name="Fujita N."/>
            <person name="Takeyama H."/>
            <person name="Matsunaga T."/>
        </authorList>
    </citation>
    <scope>NUCLEOTIDE SEQUENCE [LARGE SCALE GENOMIC DNA]</scope>
    <source>
        <strain evidence="10">ATCC 700980 / DSM 13731 / RS-1</strain>
    </source>
</reference>
<dbReference type="PANTHER" id="PTHR47637:SF1">
    <property type="entry name" value="CHAPERONE SURA"/>
    <property type="match status" value="1"/>
</dbReference>
<gene>
    <name evidence="9" type="ordered locus">DMR_20800</name>
</gene>
<evidence type="ECO:0000256" key="6">
    <source>
        <dbReference type="PROSITE-ProRule" id="PRU00278"/>
    </source>
</evidence>
<dbReference type="PANTHER" id="PTHR47637">
    <property type="entry name" value="CHAPERONE SURA"/>
    <property type="match status" value="1"/>
</dbReference>
<evidence type="ECO:0000256" key="3">
    <source>
        <dbReference type="ARBA" id="ARBA00023110"/>
    </source>
</evidence>
<dbReference type="eggNOG" id="COG0760">
    <property type="taxonomic scope" value="Bacteria"/>
</dbReference>
<dbReference type="Pfam" id="PF09312">
    <property type="entry name" value="SurA_N"/>
    <property type="match status" value="1"/>
</dbReference>
<organism evidence="9 10">
    <name type="scientific">Solidesulfovibrio magneticus (strain ATCC 700980 / DSM 13731 / RS-1)</name>
    <name type="common">Desulfovibrio magneticus</name>
    <dbReference type="NCBI Taxonomy" id="573370"/>
    <lineage>
        <taxon>Bacteria</taxon>
        <taxon>Pseudomonadati</taxon>
        <taxon>Thermodesulfobacteriota</taxon>
        <taxon>Desulfovibrionia</taxon>
        <taxon>Desulfovibrionales</taxon>
        <taxon>Desulfovibrionaceae</taxon>
        <taxon>Solidesulfovibrio</taxon>
    </lineage>
</organism>
<dbReference type="InterPro" id="IPR000297">
    <property type="entry name" value="PPIase_PpiC"/>
</dbReference>
<evidence type="ECO:0000313" key="9">
    <source>
        <dbReference type="EMBL" id="BAH75571.1"/>
    </source>
</evidence>
<dbReference type="Pfam" id="PF00639">
    <property type="entry name" value="Rotamase"/>
    <property type="match status" value="1"/>
</dbReference>
<keyword evidence="5 6" id="KW-0413">Isomerase</keyword>
<dbReference type="EMBL" id="AP010904">
    <property type="protein sequence ID" value="BAH75571.1"/>
    <property type="molecule type" value="Genomic_DNA"/>
</dbReference>
<keyword evidence="1" id="KW-0732">Signal</keyword>
<name>C4XS49_SOLM1</name>
<protein>
    <submittedName>
        <fullName evidence="9">Peptidyl-prolyl cis-trans isomerase</fullName>
    </submittedName>
</protein>
<evidence type="ECO:0000256" key="7">
    <source>
        <dbReference type="SAM" id="MobiDB-lite"/>
    </source>
</evidence>
<dbReference type="InterPro" id="IPR015391">
    <property type="entry name" value="SurA_N"/>
</dbReference>
<dbReference type="AlphaFoldDB" id="C4XS49"/>
<dbReference type="SUPFAM" id="SSF109998">
    <property type="entry name" value="Triger factor/SurA peptide-binding domain-like"/>
    <property type="match status" value="1"/>
</dbReference>
<dbReference type="InterPro" id="IPR027304">
    <property type="entry name" value="Trigger_fact/SurA_dom_sf"/>
</dbReference>
<dbReference type="PROSITE" id="PS50198">
    <property type="entry name" value="PPIC_PPIASE_2"/>
    <property type="match status" value="1"/>
</dbReference>
<keyword evidence="10" id="KW-1185">Reference proteome</keyword>
<dbReference type="InterPro" id="IPR050280">
    <property type="entry name" value="OMP_Chaperone_SurA"/>
</dbReference>
<evidence type="ECO:0000256" key="2">
    <source>
        <dbReference type="ARBA" id="ARBA00022764"/>
    </source>
</evidence>
<dbReference type="Gene3D" id="1.10.4030.10">
    <property type="entry name" value="Porin chaperone SurA, peptide-binding domain"/>
    <property type="match status" value="1"/>
</dbReference>
<keyword evidence="4" id="KW-0143">Chaperone</keyword>
<dbReference type="Gene3D" id="3.10.50.40">
    <property type="match status" value="1"/>
</dbReference>
<dbReference type="HOGENOM" id="CLU_034646_5_0_7"/>
<sequence>MRGYDALGGDRRGQATLPGHRRAGSASPLQTAALAPFMEDTLPQIAKFFGVLALLASLATPAGAAELVDRVVAVVNGKLITLFDVNTRVADMVKQTQGVALKPDDPRLDDLRRQVLESMITDMLIESEANKLKVTVSDTEIDSQIEEIKKKNNLSQQQFVTELAKEGLTLKQFRDKMRLDSIKKRLLGFMVHRKVLVTDDEIRDYYEKNKGSLSAAKSVLGPKVSGGLGFIMVPNKKQAEELRDRINSGSMSFADAAKKFSIGPGRDQGGDLGDVQIKDLAPPLRSALTAVPPGQVSEPVLLDGKAVLLVQRTASAPAEKPAAPAAAAGSNPSYEAAKEQIQELLYKQKFDKLFQEYIDNLRSKAVVEVKL</sequence>
<keyword evidence="3 6" id="KW-0697">Rotamase</keyword>
<evidence type="ECO:0000256" key="4">
    <source>
        <dbReference type="ARBA" id="ARBA00023186"/>
    </source>
</evidence>
<evidence type="ECO:0000313" key="10">
    <source>
        <dbReference type="Proteomes" id="UP000009071"/>
    </source>
</evidence>
<evidence type="ECO:0000256" key="1">
    <source>
        <dbReference type="ARBA" id="ARBA00022729"/>
    </source>
</evidence>
<accession>C4XS49</accession>
<dbReference type="GO" id="GO:0003755">
    <property type="term" value="F:peptidyl-prolyl cis-trans isomerase activity"/>
    <property type="evidence" value="ECO:0007669"/>
    <property type="project" value="UniProtKB-KW"/>
</dbReference>
<dbReference type="InterPro" id="IPR046357">
    <property type="entry name" value="PPIase_dom_sf"/>
</dbReference>
<feature type="domain" description="PpiC" evidence="8">
    <location>
        <begin position="231"/>
        <end position="300"/>
    </location>
</feature>
<dbReference type="Proteomes" id="UP000009071">
    <property type="component" value="Chromosome"/>
</dbReference>
<proteinExistence type="predicted"/>